<feature type="compositionally biased region" description="Basic and acidic residues" evidence="1">
    <location>
        <begin position="62"/>
        <end position="72"/>
    </location>
</feature>
<feature type="region of interest" description="Disordered" evidence="1">
    <location>
        <begin position="1035"/>
        <end position="1101"/>
    </location>
</feature>
<feature type="region of interest" description="Disordered" evidence="1">
    <location>
        <begin position="870"/>
        <end position="889"/>
    </location>
</feature>
<dbReference type="EMBL" id="KV014362">
    <property type="protein sequence ID" value="KZV22538.1"/>
    <property type="molecule type" value="Genomic_DNA"/>
</dbReference>
<sequence length="1222" mass="134553">MDLHEAVTLRDRERLKDRDREFPKRRRIERYAMQQKNGGVGYRENESTDDESDEEYREDEADTRIHFPDRLNHPSLQSSSIPNNRRNLRTLRSSPVLRASVDETIGVPIPRRARSTSLKRLHDYRNLSSGKSGEDLSHRRFSSSPATASHICAGGASPSASGASIRKKMKSIESRARALKSTSNPRPSSEIEDDIEIEVVEALFDLMKQSQSLSKSKFDKDSVNAADEGSTKGGKDENKTFLLQHGKSIKLDPETAVDDSMGEMKEVEGIEKEKFPNDSAPQHGDGFFNIEKVLSPKESESPSCVKVDVYEVQDPKATRADDTTIVVETKTEAKIEIDLMVPPPVTSSTGKDVLDDMATFPEYMAHDVQRRETISEDGHVEAINRFPKVDLEKHYHDKSIVREGGKQQLRSQKEQENQLQTSLSPFQISLGGWPGVLPHTGYMQSQQAVLPMDDSARFRIAMQPPKFRFSQLRPKRSATHQYIACSIQQHQQHTTKALWSGPTGGVTLMPPTQKSTPGIPANGECQGERNLGAIAVGCGKDKSSKAPLSLNSTKNTELMLQQASFHTAKNFPHNPAFIFPLGHHQRTAMAPAKSSVPAQSASASGNMSLLSDSTGRPSENLSLPGKEAVTSFSGPSLTSNEVAPFMAVLQNNGCQYPISTSMVMPQLKGVPSPPLPLFNSALYSSTLFGVAQSQMLTNAKTVDNNYRSLAAAHSTQTEKQQFPPSHSSSKTASEIGRKASALYSNTQQRSTENRVELIPQSFSASFGLNAPSCPPLNLSSIAQSSAIFPVLPDMAWNGYEMAKPKNLLASDGKGATGSTKIEDGLKRTLGKLETHGRKSSSNDVLPVSMKGTSIVDGLAGSVNLVPSMTSGNQQPFPPSSVAQTSGVSPNLHHHQQQSIQLQKHYMQQMQQTGTANINVSTGPGKFYISNQCVSGNPSSHKGWMSRYFFIKRISSRENPWGCDMSWRDNAYTQPPSTPEPAPELTDFLKVTREKCFNAQELIEEDLMCHFKFSGKEVPLVGDLGERMSKVEMLRALNERKADPKGTSRSLSKGKMKGAEERGEKRKKRQHEQGTHESGREPVPKEAIKETSTSGGKVPEQTTEASYEYLDASTISFIAKPSGSTSLDFTRRLIPDRDYNLVNSVPDLAALEASSLHLMQAVVWSGSVANSLFRAREEITKTKHSMDGVIQEHEGLMKQLEEIQVTHDKENEEMALELESSRT</sequence>
<feature type="region of interest" description="Disordered" evidence="1">
    <location>
        <begin position="712"/>
        <end position="734"/>
    </location>
</feature>
<reference evidence="2 3" key="1">
    <citation type="journal article" date="2015" name="Proc. Natl. Acad. Sci. U.S.A.">
        <title>The resurrection genome of Boea hygrometrica: A blueprint for survival of dehydration.</title>
        <authorList>
            <person name="Xiao L."/>
            <person name="Yang G."/>
            <person name="Zhang L."/>
            <person name="Yang X."/>
            <person name="Zhao S."/>
            <person name="Ji Z."/>
            <person name="Zhou Q."/>
            <person name="Hu M."/>
            <person name="Wang Y."/>
            <person name="Chen M."/>
            <person name="Xu Y."/>
            <person name="Jin H."/>
            <person name="Xiao X."/>
            <person name="Hu G."/>
            <person name="Bao F."/>
            <person name="Hu Y."/>
            <person name="Wan P."/>
            <person name="Li L."/>
            <person name="Deng X."/>
            <person name="Kuang T."/>
            <person name="Xiang C."/>
            <person name="Zhu J.K."/>
            <person name="Oliver M.J."/>
            <person name="He Y."/>
        </authorList>
    </citation>
    <scope>NUCLEOTIDE SEQUENCE [LARGE SCALE GENOMIC DNA]</scope>
    <source>
        <strain evidence="3">cv. XS01</strain>
    </source>
</reference>
<feature type="compositionally biased region" description="Low complexity" evidence="1">
    <location>
        <begin position="153"/>
        <end position="164"/>
    </location>
</feature>
<feature type="compositionally biased region" description="Polar residues" evidence="1">
    <location>
        <begin position="870"/>
        <end position="888"/>
    </location>
</feature>
<dbReference type="GO" id="GO:0005634">
    <property type="term" value="C:nucleus"/>
    <property type="evidence" value="ECO:0007669"/>
    <property type="project" value="TreeGrafter"/>
</dbReference>
<feature type="region of interest" description="Disordered" evidence="1">
    <location>
        <begin position="1"/>
        <end position="92"/>
    </location>
</feature>
<dbReference type="GO" id="GO:0042752">
    <property type="term" value="P:regulation of circadian rhythm"/>
    <property type="evidence" value="ECO:0007669"/>
    <property type="project" value="InterPro"/>
</dbReference>
<feature type="compositionally biased region" description="Basic and acidic residues" evidence="1">
    <location>
        <begin position="1070"/>
        <end position="1088"/>
    </location>
</feature>
<feature type="compositionally biased region" description="Polar residues" evidence="1">
    <location>
        <begin position="1089"/>
        <end position="1101"/>
    </location>
</feature>
<dbReference type="Proteomes" id="UP000250235">
    <property type="component" value="Unassembled WGS sequence"/>
</dbReference>
<protein>
    <submittedName>
        <fullName evidence="2">Time for coffee isoform 1</fullName>
    </submittedName>
</protein>
<dbReference type="PANTHER" id="PTHR34798">
    <property type="entry name" value="PROTEIN TIME FOR COFFEE"/>
    <property type="match status" value="1"/>
</dbReference>
<proteinExistence type="predicted"/>
<feature type="compositionally biased region" description="Basic and acidic residues" evidence="1">
    <location>
        <begin position="229"/>
        <end position="238"/>
    </location>
</feature>
<evidence type="ECO:0000256" key="1">
    <source>
        <dbReference type="SAM" id="MobiDB-lite"/>
    </source>
</evidence>
<dbReference type="InterPro" id="IPR039317">
    <property type="entry name" value="TIC"/>
</dbReference>
<feature type="compositionally biased region" description="Acidic residues" evidence="1">
    <location>
        <begin position="47"/>
        <end position="61"/>
    </location>
</feature>
<name>A0A2Z7AMC0_9LAMI</name>
<dbReference type="OrthoDB" id="784889at2759"/>
<feature type="region of interest" description="Disordered" evidence="1">
    <location>
        <begin position="122"/>
        <end position="192"/>
    </location>
</feature>
<keyword evidence="3" id="KW-1185">Reference proteome</keyword>
<feature type="compositionally biased region" description="Basic and acidic residues" evidence="1">
    <location>
        <begin position="1"/>
        <end position="22"/>
    </location>
</feature>
<organism evidence="2 3">
    <name type="scientific">Dorcoceras hygrometricum</name>
    <dbReference type="NCBI Taxonomy" id="472368"/>
    <lineage>
        <taxon>Eukaryota</taxon>
        <taxon>Viridiplantae</taxon>
        <taxon>Streptophyta</taxon>
        <taxon>Embryophyta</taxon>
        <taxon>Tracheophyta</taxon>
        <taxon>Spermatophyta</taxon>
        <taxon>Magnoliopsida</taxon>
        <taxon>eudicotyledons</taxon>
        <taxon>Gunneridae</taxon>
        <taxon>Pentapetalae</taxon>
        <taxon>asterids</taxon>
        <taxon>lamiids</taxon>
        <taxon>Lamiales</taxon>
        <taxon>Gesneriaceae</taxon>
        <taxon>Didymocarpoideae</taxon>
        <taxon>Trichosporeae</taxon>
        <taxon>Loxocarpinae</taxon>
        <taxon>Dorcoceras</taxon>
    </lineage>
</organism>
<accession>A0A2Z7AMC0</accession>
<evidence type="ECO:0000313" key="2">
    <source>
        <dbReference type="EMBL" id="KZV22538.1"/>
    </source>
</evidence>
<gene>
    <name evidence="2" type="ORF">F511_09060</name>
</gene>
<feature type="region of interest" description="Disordered" evidence="1">
    <location>
        <begin position="589"/>
        <end position="634"/>
    </location>
</feature>
<feature type="region of interest" description="Disordered" evidence="1">
    <location>
        <begin position="215"/>
        <end position="238"/>
    </location>
</feature>
<dbReference type="AlphaFoldDB" id="A0A2Z7AMC0"/>
<feature type="compositionally biased region" description="Polar residues" evidence="1">
    <location>
        <begin position="712"/>
        <end position="732"/>
    </location>
</feature>
<dbReference type="PANTHER" id="PTHR34798:SF1">
    <property type="entry name" value="TIC-LIKE PROTEIN"/>
    <property type="match status" value="1"/>
</dbReference>
<feature type="compositionally biased region" description="Basic and acidic residues" evidence="1">
    <location>
        <begin position="1035"/>
        <end position="1045"/>
    </location>
</feature>
<evidence type="ECO:0000313" key="3">
    <source>
        <dbReference type="Proteomes" id="UP000250235"/>
    </source>
</evidence>
<feature type="compositionally biased region" description="Polar residues" evidence="1">
    <location>
        <begin position="596"/>
        <end position="621"/>
    </location>
</feature>